<dbReference type="GO" id="GO:0031966">
    <property type="term" value="C:mitochondrial membrane"/>
    <property type="evidence" value="ECO:0007669"/>
    <property type="project" value="TreeGrafter"/>
</dbReference>
<dbReference type="PANTHER" id="PTHR13281:SF0">
    <property type="entry name" value="TRANSMEMBRANE PROTEIN 70, MITOCHONDRIAL"/>
    <property type="match status" value="1"/>
</dbReference>
<protein>
    <submittedName>
        <fullName evidence="1">Uncharacterized protein</fullName>
    </submittedName>
</protein>
<dbReference type="Pfam" id="PF06979">
    <property type="entry name" value="TMEM70"/>
    <property type="match status" value="1"/>
</dbReference>
<dbReference type="InterPro" id="IPR009724">
    <property type="entry name" value="TMEM70"/>
</dbReference>
<gene>
    <name evidence="1" type="ORF">TL16_g08522</name>
</gene>
<dbReference type="GO" id="GO:0033615">
    <property type="term" value="P:mitochondrial proton-transporting ATP synthase complex assembly"/>
    <property type="evidence" value="ECO:0007669"/>
    <property type="project" value="TreeGrafter"/>
</dbReference>
<dbReference type="InterPro" id="IPR045325">
    <property type="entry name" value="TMEM70/TMEM186/TMEM223"/>
</dbReference>
<dbReference type="EMBL" id="BLQM01000281">
    <property type="protein sequence ID" value="GMH80377.1"/>
    <property type="molecule type" value="Genomic_DNA"/>
</dbReference>
<feature type="non-terminal residue" evidence="1">
    <location>
        <position position="1"/>
    </location>
</feature>
<name>A0A9W7B3C9_9STRA</name>
<comment type="caution">
    <text evidence="1">The sequence shown here is derived from an EMBL/GenBank/DDBJ whole genome shotgun (WGS) entry which is preliminary data.</text>
</comment>
<accession>A0A9W7B3C9</accession>
<evidence type="ECO:0000313" key="2">
    <source>
        <dbReference type="Proteomes" id="UP001162640"/>
    </source>
</evidence>
<reference evidence="2" key="1">
    <citation type="journal article" date="2023" name="Commun. Biol.">
        <title>Genome analysis of Parmales, the sister group of diatoms, reveals the evolutionary specialization of diatoms from phago-mixotrophs to photoautotrophs.</title>
        <authorList>
            <person name="Ban H."/>
            <person name="Sato S."/>
            <person name="Yoshikawa S."/>
            <person name="Yamada K."/>
            <person name="Nakamura Y."/>
            <person name="Ichinomiya M."/>
            <person name="Sato N."/>
            <person name="Blanc-Mathieu R."/>
            <person name="Endo H."/>
            <person name="Kuwata A."/>
            <person name="Ogata H."/>
        </authorList>
    </citation>
    <scope>NUCLEOTIDE SEQUENCE [LARGE SCALE GENOMIC DNA]</scope>
</reference>
<sequence length="199" mass="21748">MLCTTLHRLPCRLPSSFRLLSTSSPPSTSPTSSSSSPNPILKYIGPFSSLTHRLKRVSLLTATFGISLPITSLLTSSTVPAIGQIAVTGTALTTAVGSTLLLNYCVSPYVHKLEKVNENDYSAVTVNMFAQKMSTTFTLDQIELSDSLNRPFCNFIANGMPMYVHGELLNDKKLLKSLMKRNLTKSEIEGRSDDENVED</sequence>
<organism evidence="1 2">
    <name type="scientific">Triparma laevis f. inornata</name>
    <dbReference type="NCBI Taxonomy" id="1714386"/>
    <lineage>
        <taxon>Eukaryota</taxon>
        <taxon>Sar</taxon>
        <taxon>Stramenopiles</taxon>
        <taxon>Ochrophyta</taxon>
        <taxon>Bolidophyceae</taxon>
        <taxon>Parmales</taxon>
        <taxon>Triparmaceae</taxon>
        <taxon>Triparma</taxon>
    </lineage>
</organism>
<evidence type="ECO:0000313" key="1">
    <source>
        <dbReference type="EMBL" id="GMH80377.1"/>
    </source>
</evidence>
<feature type="non-terminal residue" evidence="1">
    <location>
        <position position="199"/>
    </location>
</feature>
<dbReference type="Proteomes" id="UP001162640">
    <property type="component" value="Unassembled WGS sequence"/>
</dbReference>
<dbReference type="AlphaFoldDB" id="A0A9W7B3C9"/>
<dbReference type="PANTHER" id="PTHR13281">
    <property type="entry name" value="TRANSMEMBRANE PROTEIN 70, MITOCHONDRIAL"/>
    <property type="match status" value="1"/>
</dbReference>
<proteinExistence type="predicted"/>